<feature type="signal peptide" evidence="3">
    <location>
        <begin position="1"/>
        <end position="19"/>
    </location>
</feature>
<dbReference type="Pfam" id="PF00135">
    <property type="entry name" value="COesterase"/>
    <property type="match status" value="2"/>
</dbReference>
<sequence>MKAQTIISVCATLFGIVRAGPIDSCDVVPATPSVKVSSGTVIGSLVDDVEYFRGIPYAKPPIGPLRLRPPKPIKGFGTIQATGVGPSCPQFTVSESSPVFTHVAGLSNVMEAIAFAGALGNETEDCLTVSVMRPQNTKSHEKLPILLWMHGGGFQMGSAQPYNASVLIPKAVSQGKPFILVGVNYRLGGFGFLGGKEVLADGVANLGLLDQRLALEWVADNIAAFGGDPDAVTIWGESAGAMSVFSQMALYDGNNKYKGRPLFRGAIMNSGSLTPAAPVDGVKAQEIFDIVVREAGCGAVPAGFKSTTLHDTFVNMAWIWMLTNNFDVEWVEMDPLWKWIHIVEFVEWKPTSSNNDKEKLDCLRGLDYETFLNATTKVPSYLGYHGIALSYYPRPDGRIITASAEILARKKKYAAVPMIIGNQENEGTMFGIFSYNLTTKANTISYLNDIFFRSATRKQVSGLVDKYPRCSACDTLNATISDTYPEFRRLAAILGDYQFILMSRIFLDYAPESVPAWSYIASYAQDTPILGTWHTADLPRMFYKTDEASSGIQDRYIAFVNSLDPNDGLADAADDAFTRWPSWHDSRQLIDFRANSTGLLDGDFRSNSFNYIRKNLESFRV</sequence>
<dbReference type="PANTHER" id="PTHR11559">
    <property type="entry name" value="CARBOXYLESTERASE"/>
    <property type="match status" value="1"/>
</dbReference>
<gene>
    <name evidence="5" type="ORF">FOXG_22063</name>
</gene>
<accession>A0A0J9W470</accession>
<evidence type="ECO:0000313" key="6">
    <source>
        <dbReference type="Proteomes" id="UP000009097"/>
    </source>
</evidence>
<dbReference type="SUPFAM" id="SSF53474">
    <property type="entry name" value="alpha/beta-Hydrolases"/>
    <property type="match status" value="1"/>
</dbReference>
<dbReference type="InterPro" id="IPR019826">
    <property type="entry name" value="Carboxylesterase_B_AS"/>
</dbReference>
<dbReference type="KEGG" id="fox:FOXG_22063"/>
<evidence type="ECO:0000256" key="2">
    <source>
        <dbReference type="ARBA" id="ARBA00022801"/>
    </source>
</evidence>
<evidence type="ECO:0000313" key="5">
    <source>
        <dbReference type="EMBL" id="KNB17829.1"/>
    </source>
</evidence>
<dbReference type="EMBL" id="DS231723">
    <property type="protein sequence ID" value="KNB17829.1"/>
    <property type="molecule type" value="Genomic_DNA"/>
</dbReference>
<keyword evidence="2 3" id="KW-0378">Hydrolase</keyword>
<reference evidence="5" key="2">
    <citation type="journal article" date="2010" name="Nature">
        <title>Comparative genomics reveals mobile pathogenicity chromosomes in Fusarium.</title>
        <authorList>
            <person name="Ma L.J."/>
            <person name="van der Does H.C."/>
            <person name="Borkovich K.A."/>
            <person name="Coleman J.J."/>
            <person name="Daboussi M.J."/>
            <person name="Di Pietro A."/>
            <person name="Dufresne M."/>
            <person name="Freitag M."/>
            <person name="Grabherr M."/>
            <person name="Henrissat B."/>
            <person name="Houterman P.M."/>
            <person name="Kang S."/>
            <person name="Shim W.B."/>
            <person name="Woloshuk C."/>
            <person name="Xie X."/>
            <person name="Xu J.R."/>
            <person name="Antoniw J."/>
            <person name="Baker S.E."/>
            <person name="Bluhm B.H."/>
            <person name="Breakspear A."/>
            <person name="Brown D.W."/>
            <person name="Butchko R.A."/>
            <person name="Chapman S."/>
            <person name="Coulson R."/>
            <person name="Coutinho P.M."/>
            <person name="Danchin E.G."/>
            <person name="Diener A."/>
            <person name="Gale L.R."/>
            <person name="Gardiner D.M."/>
            <person name="Goff S."/>
            <person name="Hammond-Kosack K.E."/>
            <person name="Hilburn K."/>
            <person name="Hua-Van A."/>
            <person name="Jonkers W."/>
            <person name="Kazan K."/>
            <person name="Kodira C.D."/>
            <person name="Koehrsen M."/>
            <person name="Kumar L."/>
            <person name="Lee Y.H."/>
            <person name="Li L."/>
            <person name="Manners J.M."/>
            <person name="Miranda-Saavedra D."/>
            <person name="Mukherjee M."/>
            <person name="Park G."/>
            <person name="Park J."/>
            <person name="Park S.Y."/>
            <person name="Proctor R.H."/>
            <person name="Regev A."/>
            <person name="Ruiz-Roldan M.C."/>
            <person name="Sain D."/>
            <person name="Sakthikumar S."/>
            <person name="Sykes S."/>
            <person name="Schwartz D.C."/>
            <person name="Turgeon B.G."/>
            <person name="Wapinski I."/>
            <person name="Yoder O."/>
            <person name="Young S."/>
            <person name="Zeng Q."/>
            <person name="Zhou S."/>
            <person name="Galagan J."/>
            <person name="Cuomo C.A."/>
            <person name="Kistler H.C."/>
            <person name="Rep M."/>
        </authorList>
    </citation>
    <scope>NUCLEOTIDE SEQUENCE [LARGE SCALE GENOMIC DNA]</scope>
    <source>
        <strain evidence="5">4287</strain>
    </source>
</reference>
<evidence type="ECO:0000259" key="4">
    <source>
        <dbReference type="Pfam" id="PF00135"/>
    </source>
</evidence>
<dbReference type="InterPro" id="IPR029058">
    <property type="entry name" value="AB_hydrolase_fold"/>
</dbReference>
<dbReference type="RefSeq" id="XP_018255874.1">
    <property type="nucleotide sequence ID" value="XM_018402445.1"/>
</dbReference>
<dbReference type="EC" id="3.1.1.-" evidence="3"/>
<dbReference type="InterPro" id="IPR002018">
    <property type="entry name" value="CarbesteraseB"/>
</dbReference>
<dbReference type="Proteomes" id="UP000009097">
    <property type="component" value="Unassembled WGS sequence"/>
</dbReference>
<dbReference type="ESTHER" id="fusof-f9fd72">
    <property type="family name" value="Fungal_carboxylesterase_lipase"/>
</dbReference>
<name>A0A0J9W470_FUSO4</name>
<reference evidence="5" key="1">
    <citation type="submission" date="2007-04" db="EMBL/GenBank/DDBJ databases">
        <authorList>
            <consortium name="The Broad Institute Genome Sequencing Platform"/>
            <person name="Birren B."/>
            <person name="Lander E."/>
            <person name="Galagan J."/>
            <person name="Nusbaum C."/>
            <person name="Devon K."/>
            <person name="Ma L.-J."/>
            <person name="Jaffe D."/>
            <person name="Butler J."/>
            <person name="Alvarez P."/>
            <person name="Gnerre S."/>
            <person name="Grabherr M."/>
            <person name="Kleber M."/>
            <person name="Mauceli E."/>
            <person name="Brockman W."/>
            <person name="MacCallum I.A."/>
            <person name="Young S."/>
            <person name="LaButti K."/>
            <person name="DeCaprio D."/>
            <person name="Crawford M."/>
            <person name="Koehrsen M."/>
            <person name="Engels R."/>
            <person name="Montgomery P."/>
            <person name="Pearson M."/>
            <person name="Howarth C."/>
            <person name="Larson L."/>
            <person name="White J."/>
            <person name="O'Leary S."/>
            <person name="Kodira C."/>
            <person name="Zeng Q."/>
            <person name="Yandava C."/>
            <person name="Alvarado L."/>
            <person name="Kistler C."/>
            <person name="Shim W.-B."/>
            <person name="Kang S."/>
            <person name="Woloshuk C."/>
        </authorList>
    </citation>
    <scope>NUCLEOTIDE SEQUENCE</scope>
    <source>
        <strain evidence="5">4287</strain>
    </source>
</reference>
<dbReference type="OrthoDB" id="408631at2759"/>
<protein>
    <recommendedName>
        <fullName evidence="3">Carboxylic ester hydrolase</fullName>
        <ecNumber evidence="3">3.1.1.-</ecNumber>
    </recommendedName>
</protein>
<dbReference type="PROSITE" id="PS00122">
    <property type="entry name" value="CARBOXYLESTERASE_B_1"/>
    <property type="match status" value="1"/>
</dbReference>
<dbReference type="InterPro" id="IPR050309">
    <property type="entry name" value="Type-B_Carboxylest/Lipase"/>
</dbReference>
<feature type="chain" id="PRO_5005120566" description="Carboxylic ester hydrolase" evidence="3">
    <location>
        <begin position="20"/>
        <end position="621"/>
    </location>
</feature>
<feature type="domain" description="Carboxylesterase type B" evidence="4">
    <location>
        <begin position="31"/>
        <end position="298"/>
    </location>
</feature>
<organism evidence="5 6">
    <name type="scientific">Fusarium oxysporum f. sp. lycopersici (strain 4287 / CBS 123668 / FGSC 9935 / NRRL 34936)</name>
    <name type="common">Fusarium vascular wilt of tomato</name>
    <dbReference type="NCBI Taxonomy" id="426428"/>
    <lineage>
        <taxon>Eukaryota</taxon>
        <taxon>Fungi</taxon>
        <taxon>Dikarya</taxon>
        <taxon>Ascomycota</taxon>
        <taxon>Pezizomycotina</taxon>
        <taxon>Sordariomycetes</taxon>
        <taxon>Hypocreomycetidae</taxon>
        <taxon>Hypocreales</taxon>
        <taxon>Nectriaceae</taxon>
        <taxon>Fusarium</taxon>
        <taxon>Fusarium oxysporum species complex</taxon>
    </lineage>
</organism>
<keyword evidence="3" id="KW-0732">Signal</keyword>
<evidence type="ECO:0000256" key="3">
    <source>
        <dbReference type="RuleBase" id="RU361235"/>
    </source>
</evidence>
<dbReference type="VEuPathDB" id="FungiDB:FOXG_22063"/>
<feature type="domain" description="Carboxylesterase type B" evidence="4">
    <location>
        <begin position="344"/>
        <end position="543"/>
    </location>
</feature>
<comment type="similarity">
    <text evidence="1 3">Belongs to the type-B carboxylesterase/lipase family.</text>
</comment>
<dbReference type="GO" id="GO:0016787">
    <property type="term" value="F:hydrolase activity"/>
    <property type="evidence" value="ECO:0007669"/>
    <property type="project" value="UniProtKB-KW"/>
</dbReference>
<evidence type="ECO:0000256" key="1">
    <source>
        <dbReference type="ARBA" id="ARBA00005964"/>
    </source>
</evidence>
<proteinExistence type="inferred from homology"/>
<dbReference type="AlphaFoldDB" id="A0A0J9W470"/>
<dbReference type="GeneID" id="28962769"/>
<dbReference type="Gene3D" id="3.40.50.1820">
    <property type="entry name" value="alpha/beta hydrolase"/>
    <property type="match status" value="1"/>
</dbReference>